<comment type="similarity">
    <text evidence="1 5">Belongs to the 5-formyltetrahydrofolate cyclo-ligase family.</text>
</comment>
<feature type="binding site" evidence="4">
    <location>
        <position position="57"/>
    </location>
    <ligand>
        <name>substrate</name>
    </ligand>
</feature>
<dbReference type="InterPro" id="IPR024185">
    <property type="entry name" value="FTHF_cligase-like_sf"/>
</dbReference>
<dbReference type="PANTHER" id="PTHR23407">
    <property type="entry name" value="ATPASE INHIBITOR/5-FORMYLTETRAHYDROFOLATE CYCLO-LIGASE"/>
    <property type="match status" value="1"/>
</dbReference>
<evidence type="ECO:0000256" key="1">
    <source>
        <dbReference type="ARBA" id="ARBA00010638"/>
    </source>
</evidence>
<feature type="binding site" evidence="4">
    <location>
        <begin position="7"/>
        <end position="11"/>
    </location>
    <ligand>
        <name>ATP</name>
        <dbReference type="ChEBI" id="CHEBI:30616"/>
    </ligand>
</feature>
<evidence type="ECO:0000313" key="6">
    <source>
        <dbReference type="EMBL" id="TDO98171.1"/>
    </source>
</evidence>
<keyword evidence="6" id="KW-0436">Ligase</keyword>
<dbReference type="NCBIfam" id="TIGR02727">
    <property type="entry name" value="MTHFS_bact"/>
    <property type="match status" value="1"/>
</dbReference>
<dbReference type="OrthoDB" id="9801938at2"/>
<feature type="binding site" evidence="4">
    <location>
        <position position="62"/>
    </location>
    <ligand>
        <name>substrate</name>
    </ligand>
</feature>
<dbReference type="GO" id="GO:0046872">
    <property type="term" value="F:metal ion binding"/>
    <property type="evidence" value="ECO:0007669"/>
    <property type="project" value="UniProtKB-KW"/>
</dbReference>
<dbReference type="Gene3D" id="3.40.50.10420">
    <property type="entry name" value="NagB/RpiA/CoA transferase-like"/>
    <property type="match status" value="1"/>
</dbReference>
<reference evidence="6 7" key="1">
    <citation type="submission" date="2019-03" db="EMBL/GenBank/DDBJ databases">
        <title>Genomic Encyclopedia of Type Strains, Phase III (KMG-III): the genomes of soil and plant-associated and newly described type strains.</title>
        <authorList>
            <person name="Whitman W."/>
        </authorList>
    </citation>
    <scope>NUCLEOTIDE SEQUENCE [LARGE SCALE GENOMIC DNA]</scope>
    <source>
        <strain evidence="6 7">CECT 7378</strain>
    </source>
</reference>
<dbReference type="AlphaFoldDB" id="A0A4R6M9I3"/>
<dbReference type="GO" id="GO:0009396">
    <property type="term" value="P:folic acid-containing compound biosynthetic process"/>
    <property type="evidence" value="ECO:0007669"/>
    <property type="project" value="TreeGrafter"/>
</dbReference>
<evidence type="ECO:0000256" key="5">
    <source>
        <dbReference type="RuleBase" id="RU361279"/>
    </source>
</evidence>
<name>A0A4R6M9I3_9GAMM</name>
<accession>A0A4R6M9I3</accession>
<keyword evidence="3 4" id="KW-0067">ATP-binding</keyword>
<dbReference type="Pfam" id="PF01812">
    <property type="entry name" value="5-FTHF_cyc-lig"/>
    <property type="match status" value="1"/>
</dbReference>
<keyword evidence="7" id="KW-1185">Reference proteome</keyword>
<comment type="catalytic activity">
    <reaction evidence="5">
        <text>(6S)-5-formyl-5,6,7,8-tetrahydrofolate + ATP = (6R)-5,10-methenyltetrahydrofolate + ADP + phosphate</text>
        <dbReference type="Rhea" id="RHEA:10488"/>
        <dbReference type="ChEBI" id="CHEBI:30616"/>
        <dbReference type="ChEBI" id="CHEBI:43474"/>
        <dbReference type="ChEBI" id="CHEBI:57455"/>
        <dbReference type="ChEBI" id="CHEBI:57457"/>
        <dbReference type="ChEBI" id="CHEBI:456216"/>
        <dbReference type="EC" id="6.3.3.2"/>
    </reaction>
</comment>
<dbReference type="GO" id="GO:0035999">
    <property type="term" value="P:tetrahydrofolate interconversion"/>
    <property type="evidence" value="ECO:0007669"/>
    <property type="project" value="TreeGrafter"/>
</dbReference>
<dbReference type="Proteomes" id="UP000294656">
    <property type="component" value="Unassembled WGS sequence"/>
</dbReference>
<dbReference type="InterPro" id="IPR002698">
    <property type="entry name" value="FTHF_cligase"/>
</dbReference>
<keyword evidence="5" id="KW-0479">Metal-binding</keyword>
<dbReference type="PIRSF" id="PIRSF006806">
    <property type="entry name" value="FTHF_cligase"/>
    <property type="match status" value="1"/>
</dbReference>
<organism evidence="6 7">
    <name type="scientific">Marinomonas balearica</name>
    <dbReference type="NCBI Taxonomy" id="491947"/>
    <lineage>
        <taxon>Bacteria</taxon>
        <taxon>Pseudomonadati</taxon>
        <taxon>Pseudomonadota</taxon>
        <taxon>Gammaproteobacteria</taxon>
        <taxon>Oceanospirillales</taxon>
        <taxon>Oceanospirillaceae</taxon>
        <taxon>Marinomonas</taxon>
    </lineage>
</organism>
<gene>
    <name evidence="6" type="ORF">DFP79_1808</name>
</gene>
<dbReference type="PANTHER" id="PTHR23407:SF1">
    <property type="entry name" value="5-FORMYLTETRAHYDROFOLATE CYCLO-LIGASE"/>
    <property type="match status" value="1"/>
</dbReference>
<dbReference type="EMBL" id="SNXC01000011">
    <property type="protein sequence ID" value="TDO98171.1"/>
    <property type="molecule type" value="Genomic_DNA"/>
</dbReference>
<dbReference type="GO" id="GO:0005524">
    <property type="term" value="F:ATP binding"/>
    <property type="evidence" value="ECO:0007669"/>
    <property type="project" value="UniProtKB-KW"/>
</dbReference>
<keyword evidence="5" id="KW-0460">Magnesium</keyword>
<evidence type="ECO:0000256" key="4">
    <source>
        <dbReference type="PIRSR" id="PIRSR006806-1"/>
    </source>
</evidence>
<comment type="caution">
    <text evidence="6">The sequence shown here is derived from an EMBL/GenBank/DDBJ whole genome shotgun (WGS) entry which is preliminary data.</text>
</comment>
<feature type="binding site" evidence="4">
    <location>
        <begin position="142"/>
        <end position="150"/>
    </location>
    <ligand>
        <name>ATP</name>
        <dbReference type="ChEBI" id="CHEBI:30616"/>
    </ligand>
</feature>
<evidence type="ECO:0000313" key="7">
    <source>
        <dbReference type="Proteomes" id="UP000294656"/>
    </source>
</evidence>
<evidence type="ECO:0000256" key="3">
    <source>
        <dbReference type="ARBA" id="ARBA00022840"/>
    </source>
</evidence>
<dbReference type="SUPFAM" id="SSF100950">
    <property type="entry name" value="NagB/RpiA/CoA transferase-like"/>
    <property type="match status" value="1"/>
</dbReference>
<sequence length="199" mass="22891">MSSIESRKRLRKELRQKRQALTAIEQENAAIKLLDQWQTGLLAQVNQKQIKKVAIYLTNDGELSPHMIADHVFHNGSVEKEIELFLPILEREALLFARYSKNSQWQKNRYGIKEPIDDSPLEPHELDLVLLPLVGFDEHGGRLGMGGGFYDKSFEHKENQKRPLLVGLAHECQKVEMLPIESWDVPLDGIMTPERVIVF</sequence>
<dbReference type="GO" id="GO:0030272">
    <property type="term" value="F:5-formyltetrahydrofolate cyclo-ligase activity"/>
    <property type="evidence" value="ECO:0007669"/>
    <property type="project" value="UniProtKB-EC"/>
</dbReference>
<dbReference type="EC" id="6.3.3.2" evidence="5"/>
<protein>
    <recommendedName>
        <fullName evidence="5">5-formyltetrahydrofolate cyclo-ligase</fullName>
        <ecNumber evidence="5">6.3.3.2</ecNumber>
    </recommendedName>
</protein>
<evidence type="ECO:0000256" key="2">
    <source>
        <dbReference type="ARBA" id="ARBA00022741"/>
    </source>
</evidence>
<comment type="cofactor">
    <cofactor evidence="5">
        <name>Mg(2+)</name>
        <dbReference type="ChEBI" id="CHEBI:18420"/>
    </cofactor>
</comment>
<dbReference type="RefSeq" id="WP_133503601.1">
    <property type="nucleotide sequence ID" value="NZ_SNXC01000011.1"/>
</dbReference>
<keyword evidence="2 4" id="KW-0547">Nucleotide-binding</keyword>
<dbReference type="InterPro" id="IPR037171">
    <property type="entry name" value="NagB/RpiA_transferase-like"/>
</dbReference>
<proteinExistence type="inferred from homology"/>